<dbReference type="Proteomes" id="UP000028643">
    <property type="component" value="Unassembled WGS sequence"/>
</dbReference>
<dbReference type="InterPro" id="IPR036409">
    <property type="entry name" value="Aldolase_II/adducin_N_sf"/>
</dbReference>
<dbReference type="GO" id="GO:0051015">
    <property type="term" value="F:actin filament binding"/>
    <property type="evidence" value="ECO:0007669"/>
    <property type="project" value="TreeGrafter"/>
</dbReference>
<dbReference type="GO" id="GO:0005856">
    <property type="term" value="C:cytoskeleton"/>
    <property type="evidence" value="ECO:0007669"/>
    <property type="project" value="TreeGrafter"/>
</dbReference>
<evidence type="ECO:0000259" key="2">
    <source>
        <dbReference type="SMART" id="SM01007"/>
    </source>
</evidence>
<dbReference type="AlphaFoldDB" id="A0A085V7Z2"/>
<organism evidence="3 4">
    <name type="scientific">Pseudomonas syringae</name>
    <dbReference type="NCBI Taxonomy" id="317"/>
    <lineage>
        <taxon>Bacteria</taxon>
        <taxon>Pseudomonadati</taxon>
        <taxon>Pseudomonadota</taxon>
        <taxon>Gammaproteobacteria</taxon>
        <taxon>Pseudomonadales</taxon>
        <taxon>Pseudomonadaceae</taxon>
        <taxon>Pseudomonas</taxon>
    </lineage>
</organism>
<dbReference type="SMART" id="SM01007">
    <property type="entry name" value="Aldolase_II"/>
    <property type="match status" value="1"/>
</dbReference>
<dbReference type="PATRIC" id="fig|317.174.peg.2525"/>
<evidence type="ECO:0000256" key="1">
    <source>
        <dbReference type="ARBA" id="ARBA00037961"/>
    </source>
</evidence>
<comment type="caution">
    <text evidence="3">The sequence shown here is derived from an EMBL/GenBank/DDBJ whole genome shotgun (WGS) entry which is preliminary data.</text>
</comment>
<dbReference type="Gene3D" id="3.40.225.10">
    <property type="entry name" value="Class II aldolase/adducin N-terminal domain"/>
    <property type="match status" value="1"/>
</dbReference>
<dbReference type="GO" id="GO:0005996">
    <property type="term" value="P:monosaccharide metabolic process"/>
    <property type="evidence" value="ECO:0007669"/>
    <property type="project" value="UniProtKB-ARBA"/>
</dbReference>
<feature type="domain" description="Class II aldolase/adducin N-terminal" evidence="2">
    <location>
        <begin position="41"/>
        <end position="228"/>
    </location>
</feature>
<protein>
    <submittedName>
        <fullName evidence="3">Aldolase</fullName>
    </submittedName>
</protein>
<dbReference type="RefSeq" id="WP_020291163.1">
    <property type="nucleotide sequence ID" value="NZ_JPQT01000103.1"/>
</dbReference>
<proteinExistence type="inferred from homology"/>
<accession>A0A085V7Z2</accession>
<dbReference type="InterPro" id="IPR051017">
    <property type="entry name" value="Aldolase-II_Adducin_sf"/>
</dbReference>
<comment type="similarity">
    <text evidence="1">Belongs to the aldolase class II family.</text>
</comment>
<dbReference type="EMBL" id="JPQT01000103">
    <property type="protein sequence ID" value="KFE51555.1"/>
    <property type="molecule type" value="Genomic_DNA"/>
</dbReference>
<dbReference type="PANTHER" id="PTHR10672:SF3">
    <property type="entry name" value="PROTEIN HU-LI TAI SHAO"/>
    <property type="match status" value="1"/>
</dbReference>
<dbReference type="NCBIfam" id="NF004855">
    <property type="entry name" value="PRK06208.1"/>
    <property type="match status" value="1"/>
</dbReference>
<dbReference type="InterPro" id="IPR001303">
    <property type="entry name" value="Aldolase_II/adducin_N"/>
</dbReference>
<dbReference type="PANTHER" id="PTHR10672">
    <property type="entry name" value="ADDUCIN"/>
    <property type="match status" value="1"/>
</dbReference>
<gene>
    <name evidence="3" type="ORF">IV02_12285</name>
</gene>
<evidence type="ECO:0000313" key="4">
    <source>
        <dbReference type="Proteomes" id="UP000028643"/>
    </source>
</evidence>
<dbReference type="SUPFAM" id="SSF53639">
    <property type="entry name" value="AraD/HMP-PK domain-like"/>
    <property type="match status" value="1"/>
</dbReference>
<sequence>MSHASTFSKSIFSLPHSNNRLTLDAVPRHDDLLQERLHRKQRLAASYRLFAQYGFEVGLAGHFTARDPIETEHYWINPLGVPFSQISVSQLLRVDSQGQVVEGEGLLNTSALELHYGLQQARPEVVGIAHLHGFYGRTWSSLGQLFDPITAEAGAFVGDQAIFRRHDLRKADGTLEQDRDLVTGAFVDSFAGNNLLFWQNHGVWTVGETVESAAWRFILAEDVARSHLLARAAGVPIIPQVEPASVQGRARNELFSWLNFQPLWDEIIARQPDLLA</sequence>
<dbReference type="Pfam" id="PF00596">
    <property type="entry name" value="Aldolase_II"/>
    <property type="match status" value="1"/>
</dbReference>
<name>A0A085V7Z2_PSESX</name>
<evidence type="ECO:0000313" key="3">
    <source>
        <dbReference type="EMBL" id="KFE51555.1"/>
    </source>
</evidence>
<reference evidence="3 4" key="1">
    <citation type="submission" date="2014-07" db="EMBL/GenBank/DDBJ databases">
        <title>Draft Genome Sequences of Environmental Pseudomonas syringae strains.</title>
        <authorList>
            <person name="Baltrus D.A."/>
            <person name="Berge O."/>
            <person name="Morris C."/>
        </authorList>
    </citation>
    <scope>NUCLEOTIDE SEQUENCE [LARGE SCALE GENOMIC DNA]</scope>
    <source>
        <strain evidence="3 4">CEB003</strain>
    </source>
</reference>